<dbReference type="Proteomes" id="UP001221217">
    <property type="component" value="Unassembled WGS sequence"/>
</dbReference>
<protein>
    <submittedName>
        <fullName evidence="1">Vitamin B12 dependent-methionine synthase activation domain-containing protein</fullName>
    </submittedName>
</protein>
<dbReference type="EMBL" id="JAQQAL010000006">
    <property type="protein sequence ID" value="MDC7225422.1"/>
    <property type="molecule type" value="Genomic_DNA"/>
</dbReference>
<gene>
    <name evidence="1" type="ORF">PQJ61_01510</name>
</gene>
<accession>A0AAJ1MIF0</accession>
<reference evidence="1 2" key="1">
    <citation type="submission" date="2022-12" db="EMBL/GenBank/DDBJ databases">
        <title>Metagenome assembled genome from gulf of manar.</title>
        <authorList>
            <person name="Kohli P."/>
            <person name="Pk S."/>
            <person name="Venkata Ramana C."/>
            <person name="Sasikala C."/>
        </authorList>
    </citation>
    <scope>NUCLEOTIDE SEQUENCE [LARGE SCALE GENOMIC DNA]</scope>
    <source>
        <strain evidence="1">JB008</strain>
    </source>
</reference>
<sequence>MFPIRGFNYIPVRVPRHKILKRLGYNSRSIEISGEMLAEVDGLIAQAADLIELRGVCLRTALSLKESDAEAPAVVEVVDTDVRFLSDKLYDFLSGSGEILIMGITGGSRVTDEIKELQLEKKMTSAVVIDAAASEIVDDGFDWIASLYSKELVREGRVLSTRRFSAGYGDFDIRFQNDIHSLLDMERLGVSITESSMLLPEKSVTAIYGITNGDNNE</sequence>
<evidence type="ECO:0000313" key="2">
    <source>
        <dbReference type="Proteomes" id="UP001221217"/>
    </source>
</evidence>
<dbReference type="InterPro" id="IPR037010">
    <property type="entry name" value="VitB12-dep_Met_synth_activ_sf"/>
</dbReference>
<dbReference type="GO" id="GO:0008705">
    <property type="term" value="F:methionine synthase activity"/>
    <property type="evidence" value="ECO:0007669"/>
    <property type="project" value="InterPro"/>
</dbReference>
<dbReference type="SUPFAM" id="SSF56507">
    <property type="entry name" value="Methionine synthase activation domain-like"/>
    <property type="match status" value="1"/>
</dbReference>
<organism evidence="1 2">
    <name type="scientific">Candidatus Thalassospirochaeta sargassi</name>
    <dbReference type="NCBI Taxonomy" id="3119039"/>
    <lineage>
        <taxon>Bacteria</taxon>
        <taxon>Pseudomonadati</taxon>
        <taxon>Spirochaetota</taxon>
        <taxon>Spirochaetia</taxon>
        <taxon>Spirochaetales</taxon>
        <taxon>Spirochaetaceae</taxon>
        <taxon>Candidatus Thalassospirochaeta</taxon>
    </lineage>
</organism>
<proteinExistence type="predicted"/>
<name>A0AAJ1MIF0_9SPIO</name>
<evidence type="ECO:0000313" key="1">
    <source>
        <dbReference type="EMBL" id="MDC7225422.1"/>
    </source>
</evidence>
<dbReference type="AlphaFoldDB" id="A0AAJ1MIF0"/>
<dbReference type="Gene3D" id="3.40.109.40">
    <property type="match status" value="1"/>
</dbReference>
<comment type="caution">
    <text evidence="1">The sequence shown here is derived from an EMBL/GenBank/DDBJ whole genome shotgun (WGS) entry which is preliminary data.</text>
</comment>